<dbReference type="SUPFAM" id="SSF53335">
    <property type="entry name" value="S-adenosyl-L-methionine-dependent methyltransferases"/>
    <property type="match status" value="1"/>
</dbReference>
<evidence type="ECO:0000256" key="6">
    <source>
        <dbReference type="ARBA" id="ARBA00022694"/>
    </source>
</evidence>
<dbReference type="EC" id="2.1.1.33" evidence="7"/>
<feature type="binding site" evidence="7">
    <location>
        <position position="156"/>
    </location>
    <ligand>
        <name>substrate</name>
    </ligand>
</feature>
<keyword evidence="6 7" id="KW-0819">tRNA processing</keyword>
<evidence type="ECO:0000256" key="5">
    <source>
        <dbReference type="ARBA" id="ARBA00022691"/>
    </source>
</evidence>
<gene>
    <name evidence="7 8" type="primary">trmB</name>
    <name evidence="8" type="ORF">EVA92_04185</name>
</gene>
<feature type="binding site" evidence="7">
    <location>
        <position position="120"/>
    </location>
    <ligand>
        <name>S-adenosyl-L-methionine</name>
        <dbReference type="ChEBI" id="CHEBI:59789"/>
    </ligand>
</feature>
<evidence type="ECO:0000256" key="4">
    <source>
        <dbReference type="ARBA" id="ARBA00022679"/>
    </source>
</evidence>
<dbReference type="Proteomes" id="UP000315825">
    <property type="component" value="Unassembled WGS sequence"/>
</dbReference>
<keyword evidence="4 7" id="KW-0808">Transferase</keyword>
<protein>
    <recommendedName>
        <fullName evidence="7">tRNA (guanine-N(7)-)-methyltransferase</fullName>
        <ecNumber evidence="7">2.1.1.33</ecNumber>
    </recommendedName>
    <alternativeName>
        <fullName evidence="7">tRNA (guanine(46)-N(7))-methyltransferase</fullName>
    </alternativeName>
    <alternativeName>
        <fullName evidence="7">tRNA(m7G46)-methyltransferase</fullName>
    </alternativeName>
</protein>
<evidence type="ECO:0000313" key="8">
    <source>
        <dbReference type="EMBL" id="RZO25920.1"/>
    </source>
</evidence>
<comment type="caution">
    <text evidence="7">Lacks conserved residue(s) required for the propagation of feature annotation.</text>
</comment>
<dbReference type="InterPro" id="IPR055361">
    <property type="entry name" value="tRNA_methyltr_TrmB_bact"/>
</dbReference>
<keyword evidence="3 7" id="KW-0489">Methyltransferase</keyword>
<dbReference type="UniPathway" id="UPA00989"/>
<comment type="caution">
    <text evidence="8">The sequence shown here is derived from an EMBL/GenBank/DDBJ whole genome shotgun (WGS) entry which is preliminary data.</text>
</comment>
<dbReference type="PROSITE" id="PS51625">
    <property type="entry name" value="SAM_MT_TRMB"/>
    <property type="match status" value="1"/>
</dbReference>
<dbReference type="InterPro" id="IPR029063">
    <property type="entry name" value="SAM-dependent_MTases_sf"/>
</dbReference>
<feature type="binding site" evidence="7">
    <location>
        <position position="47"/>
    </location>
    <ligand>
        <name>S-adenosyl-L-methionine</name>
        <dbReference type="ChEBI" id="CHEBI:59789"/>
    </ligand>
</feature>
<dbReference type="HAMAP" id="MF_01057">
    <property type="entry name" value="tRNA_methyltr_TrmB"/>
    <property type="match status" value="1"/>
</dbReference>
<dbReference type="AlphaFoldDB" id="A0A520MXG5"/>
<comment type="function">
    <text evidence="2 7">Catalyzes the formation of N(7)-methylguanine at position 46 (m7G46) in tRNA.</text>
</comment>
<dbReference type="GO" id="GO:0008176">
    <property type="term" value="F:tRNA (guanine(46)-N7)-methyltransferase activity"/>
    <property type="evidence" value="ECO:0007669"/>
    <property type="project" value="UniProtKB-UniRule"/>
</dbReference>
<reference evidence="8 9" key="1">
    <citation type="submission" date="2019-02" db="EMBL/GenBank/DDBJ databases">
        <title>Prokaryotic population dynamics and viral predation in marine succession experiment using metagenomics: the confinement effect.</title>
        <authorList>
            <person name="Haro-Moreno J.M."/>
            <person name="Rodriguez-Valera F."/>
            <person name="Lopez-Perez M."/>
        </authorList>
    </citation>
    <scope>NUCLEOTIDE SEQUENCE [LARGE SCALE GENOMIC DNA]</scope>
    <source>
        <strain evidence="8">MED-G159</strain>
    </source>
</reference>
<proteinExistence type="inferred from homology"/>
<sequence length="210" mass="24596">MFVVIRTFGSRAGRLSKTNKHFLQLESDCLLDLDKYIKKSSRDVLIDIGFGDGISLSHDIMNNSEILFIGIETYKKGISRMIEFYETKQIKNLLLHNGCAKEFIENLKTKVKFVRIHFPDPWPKNKHSKRRLVSINFLQLLAQIMKPDGLIQIITDSNVYQQHIKEVLRKQNFFEQISIFPINYAVSTFHKKGMKKNHKIKEFNLKVKII</sequence>
<dbReference type="Pfam" id="PF02390">
    <property type="entry name" value="Methyltransf_4"/>
    <property type="match status" value="1"/>
</dbReference>
<dbReference type="Gene3D" id="3.40.50.150">
    <property type="entry name" value="Vaccinia Virus protein VP39"/>
    <property type="match status" value="1"/>
</dbReference>
<feature type="binding site" evidence="7">
    <location>
        <position position="72"/>
    </location>
    <ligand>
        <name>S-adenosyl-L-methionine</name>
        <dbReference type="ChEBI" id="CHEBI:59789"/>
    </ligand>
</feature>
<keyword evidence="5 7" id="KW-0949">S-adenosyl-L-methionine</keyword>
<dbReference type="EMBL" id="SHBE01000008">
    <property type="protein sequence ID" value="RZO25920.1"/>
    <property type="molecule type" value="Genomic_DNA"/>
</dbReference>
<accession>A0A520MXG5</accession>
<name>A0A520MXG5_9GAMM</name>
<feature type="binding site" evidence="7">
    <location>
        <position position="124"/>
    </location>
    <ligand>
        <name>substrate</name>
    </ligand>
</feature>
<evidence type="ECO:0000256" key="2">
    <source>
        <dbReference type="ARBA" id="ARBA00003015"/>
    </source>
</evidence>
<comment type="catalytic activity">
    <reaction evidence="1 7">
        <text>guanosine(46) in tRNA + S-adenosyl-L-methionine = N(7)-methylguanosine(46) in tRNA + S-adenosyl-L-homocysteine</text>
        <dbReference type="Rhea" id="RHEA:42708"/>
        <dbReference type="Rhea" id="RHEA-COMP:10188"/>
        <dbReference type="Rhea" id="RHEA-COMP:10189"/>
        <dbReference type="ChEBI" id="CHEBI:57856"/>
        <dbReference type="ChEBI" id="CHEBI:59789"/>
        <dbReference type="ChEBI" id="CHEBI:74269"/>
        <dbReference type="ChEBI" id="CHEBI:74480"/>
        <dbReference type="EC" id="2.1.1.33"/>
    </reaction>
</comment>
<dbReference type="PANTHER" id="PTHR23417">
    <property type="entry name" value="3-DEOXY-D-MANNO-OCTULOSONIC-ACID TRANSFERASE/TRNA GUANINE-N 7 - -METHYLTRANSFERASE"/>
    <property type="match status" value="1"/>
</dbReference>
<comment type="similarity">
    <text evidence="7">Belongs to the class I-like SAM-binding methyltransferase superfamily. TrmB family.</text>
</comment>
<dbReference type="GO" id="GO:0043527">
    <property type="term" value="C:tRNA methyltransferase complex"/>
    <property type="evidence" value="ECO:0007669"/>
    <property type="project" value="TreeGrafter"/>
</dbReference>
<comment type="pathway">
    <text evidence="7">tRNA modification; N(7)-methylguanine-tRNA biosynthesis.</text>
</comment>
<dbReference type="NCBIfam" id="TIGR00091">
    <property type="entry name" value="tRNA (guanosine(46)-N7)-methyltransferase TrmB"/>
    <property type="match status" value="1"/>
</dbReference>
<evidence type="ECO:0000256" key="7">
    <source>
        <dbReference type="HAMAP-Rule" id="MF_01057"/>
    </source>
</evidence>
<evidence type="ECO:0000256" key="3">
    <source>
        <dbReference type="ARBA" id="ARBA00022603"/>
    </source>
</evidence>
<evidence type="ECO:0000313" key="9">
    <source>
        <dbReference type="Proteomes" id="UP000315825"/>
    </source>
</evidence>
<dbReference type="PANTHER" id="PTHR23417:SF14">
    <property type="entry name" value="PENTACOTRIPEPTIDE-REPEAT REGION OF PRORP DOMAIN-CONTAINING PROTEIN"/>
    <property type="match status" value="1"/>
</dbReference>
<organism evidence="8 9">
    <name type="scientific">SAR86 cluster bacterium</name>
    <dbReference type="NCBI Taxonomy" id="2030880"/>
    <lineage>
        <taxon>Bacteria</taxon>
        <taxon>Pseudomonadati</taxon>
        <taxon>Pseudomonadota</taxon>
        <taxon>Gammaproteobacteria</taxon>
        <taxon>SAR86 cluster</taxon>
    </lineage>
</organism>
<dbReference type="InterPro" id="IPR003358">
    <property type="entry name" value="tRNA_(Gua-N-7)_MeTrfase_Trmb"/>
</dbReference>
<evidence type="ECO:0000256" key="1">
    <source>
        <dbReference type="ARBA" id="ARBA00000142"/>
    </source>
</evidence>